<dbReference type="AlphaFoldDB" id="N8YJZ4"/>
<dbReference type="RefSeq" id="WP_004825293.1">
    <property type="nucleotide sequence ID" value="NZ_KB849460.1"/>
</dbReference>
<dbReference type="PATRIC" id="fig|1217651.3.peg.3913"/>
<evidence type="ECO:0000313" key="2">
    <source>
        <dbReference type="Proteomes" id="UP000013270"/>
    </source>
</evidence>
<gene>
    <name evidence="1" type="ORF">F963_03968</name>
</gene>
<organism evidence="1 2">
    <name type="scientific">Acinetobacter bereziniae NIPH 3</name>
    <dbReference type="NCBI Taxonomy" id="1217651"/>
    <lineage>
        <taxon>Bacteria</taxon>
        <taxon>Pseudomonadati</taxon>
        <taxon>Pseudomonadota</taxon>
        <taxon>Gammaproteobacteria</taxon>
        <taxon>Moraxellales</taxon>
        <taxon>Moraxellaceae</taxon>
        <taxon>Acinetobacter</taxon>
    </lineage>
</organism>
<proteinExistence type="predicted"/>
<evidence type="ECO:0000313" key="1">
    <source>
        <dbReference type="EMBL" id="ENV19923.1"/>
    </source>
</evidence>
<protein>
    <submittedName>
        <fullName evidence="1">Uncharacterized protein</fullName>
    </submittedName>
</protein>
<name>N8YJZ4_ACIBZ</name>
<dbReference type="EMBL" id="APPK01000054">
    <property type="protein sequence ID" value="ENV19923.1"/>
    <property type="molecule type" value="Genomic_DNA"/>
</dbReference>
<reference evidence="1 2" key="1">
    <citation type="submission" date="2013-02" db="EMBL/GenBank/DDBJ databases">
        <title>The Genome Sequence of Acinetobacter bereziniae NIPH 3.</title>
        <authorList>
            <consortium name="The Broad Institute Genome Sequencing Platform"/>
            <consortium name="The Broad Institute Genome Sequencing Center for Infectious Disease"/>
            <person name="Cerqueira G."/>
            <person name="Feldgarden M."/>
            <person name="Courvalin P."/>
            <person name="Perichon B."/>
            <person name="Grillot-Courvalin C."/>
            <person name="Clermont D."/>
            <person name="Rocha E."/>
            <person name="Yoon E.-J."/>
            <person name="Nemec A."/>
            <person name="Walker B."/>
            <person name="Young S.K."/>
            <person name="Zeng Q."/>
            <person name="Gargeya S."/>
            <person name="Fitzgerald M."/>
            <person name="Haas B."/>
            <person name="Abouelleil A."/>
            <person name="Alvarado L."/>
            <person name="Arachchi H.M."/>
            <person name="Berlin A.M."/>
            <person name="Chapman S.B."/>
            <person name="Dewar J."/>
            <person name="Goldberg J."/>
            <person name="Griggs A."/>
            <person name="Gujja S."/>
            <person name="Hansen M."/>
            <person name="Howarth C."/>
            <person name="Imamovic A."/>
            <person name="Larimer J."/>
            <person name="McCowan C."/>
            <person name="Murphy C."/>
            <person name="Neiman D."/>
            <person name="Pearson M."/>
            <person name="Priest M."/>
            <person name="Roberts A."/>
            <person name="Saif S."/>
            <person name="Shea T."/>
            <person name="Sisk P."/>
            <person name="Sykes S."/>
            <person name="Wortman J."/>
            <person name="Nusbaum C."/>
            <person name="Birren B."/>
        </authorList>
    </citation>
    <scope>NUCLEOTIDE SEQUENCE [LARGE SCALE GENOMIC DNA]</scope>
    <source>
        <strain evidence="1 2">NIPH 3</strain>
    </source>
</reference>
<sequence length="306" mass="35625">MLNLNKIIFILMVLGCSMMSYGDNKIEFYTYYTPSLYGSPLVQKIGVNKSVKYYLKNNYTDIGDSKNINGVGLVEGKANDENWLEFKVKYKVLLDLSKRTNQFIARADRIVGQYIENGHDHIISVPVASAAYSDENAKNFQIWFKEKIKNYDNLNEFKLSKGFFVEDRIIKKNSHYFLVVKFINPTSSKVGITGIKDWGKLNNTNENILNVHLSIYNGFDIFHTDLLVSNLINESDHQNIFSLEPHQSKELTFKIDEKEIEKIENFLKENHGVKLKFYTKFNLDFIYPSDISGRFNYVTKDKEFLY</sequence>
<accession>N8YJZ4</accession>
<comment type="caution">
    <text evidence="1">The sequence shown here is derived from an EMBL/GenBank/DDBJ whole genome shotgun (WGS) entry which is preliminary data.</text>
</comment>
<dbReference type="HOGENOM" id="CLU_908000_0_0_6"/>
<dbReference type="Proteomes" id="UP000013270">
    <property type="component" value="Unassembled WGS sequence"/>
</dbReference>